<gene>
    <name evidence="5" type="ORF">MNOR_LOCUS24751</name>
</gene>
<dbReference type="Proteomes" id="UP001497623">
    <property type="component" value="Unassembled WGS sequence"/>
</dbReference>
<evidence type="ECO:0000313" key="6">
    <source>
        <dbReference type="Proteomes" id="UP001497623"/>
    </source>
</evidence>
<feature type="domain" description="Peptidase S9 prolyl oligopeptidase catalytic" evidence="4">
    <location>
        <begin position="197"/>
        <end position="403"/>
    </location>
</feature>
<dbReference type="GO" id="GO:0006508">
    <property type="term" value="P:proteolysis"/>
    <property type="evidence" value="ECO:0007669"/>
    <property type="project" value="InterPro"/>
</dbReference>
<dbReference type="Gene3D" id="3.40.50.1820">
    <property type="entry name" value="alpha/beta hydrolase"/>
    <property type="match status" value="1"/>
</dbReference>
<keyword evidence="2" id="KW-0720">Serine protease</keyword>
<evidence type="ECO:0000256" key="2">
    <source>
        <dbReference type="ARBA" id="ARBA00022825"/>
    </source>
</evidence>
<accession>A0AAV2RII5</accession>
<dbReference type="Pfam" id="PF00326">
    <property type="entry name" value="Peptidase_S9"/>
    <property type="match status" value="1"/>
</dbReference>
<keyword evidence="1" id="KW-0031">Aminopeptidase</keyword>
<proteinExistence type="predicted"/>
<dbReference type="SUPFAM" id="SSF53474">
    <property type="entry name" value="alpha/beta-Hydrolases"/>
    <property type="match status" value="1"/>
</dbReference>
<reference evidence="5 6" key="1">
    <citation type="submission" date="2024-05" db="EMBL/GenBank/DDBJ databases">
        <authorList>
            <person name="Wallberg A."/>
        </authorList>
    </citation>
    <scope>NUCLEOTIDE SEQUENCE [LARGE SCALE GENOMIC DNA]</scope>
</reference>
<feature type="non-terminal residue" evidence="5">
    <location>
        <position position="417"/>
    </location>
</feature>
<keyword evidence="1" id="KW-0645">Protease</keyword>
<evidence type="ECO:0000313" key="5">
    <source>
        <dbReference type="EMBL" id="CAL4124754.1"/>
    </source>
</evidence>
<dbReference type="InterPro" id="IPR029058">
    <property type="entry name" value="AB_hydrolase_fold"/>
</dbReference>
<comment type="caution">
    <text evidence="5">The sequence shown here is derived from an EMBL/GenBank/DDBJ whole genome shotgun (WGS) entry which is preliminary data.</text>
</comment>
<evidence type="ECO:0000256" key="3">
    <source>
        <dbReference type="ARBA" id="ARBA00023180"/>
    </source>
</evidence>
<name>A0AAV2RII5_MEGNR</name>
<organism evidence="5 6">
    <name type="scientific">Meganyctiphanes norvegica</name>
    <name type="common">Northern krill</name>
    <name type="synonym">Thysanopoda norvegica</name>
    <dbReference type="NCBI Taxonomy" id="48144"/>
    <lineage>
        <taxon>Eukaryota</taxon>
        <taxon>Metazoa</taxon>
        <taxon>Ecdysozoa</taxon>
        <taxon>Arthropoda</taxon>
        <taxon>Crustacea</taxon>
        <taxon>Multicrustacea</taxon>
        <taxon>Malacostraca</taxon>
        <taxon>Eumalacostraca</taxon>
        <taxon>Eucarida</taxon>
        <taxon>Euphausiacea</taxon>
        <taxon>Euphausiidae</taxon>
        <taxon>Meganyctiphanes</taxon>
    </lineage>
</organism>
<dbReference type="GO" id="GO:0008239">
    <property type="term" value="F:dipeptidyl-peptidase activity"/>
    <property type="evidence" value="ECO:0007669"/>
    <property type="project" value="TreeGrafter"/>
</dbReference>
<dbReference type="GO" id="GO:0004177">
    <property type="term" value="F:aminopeptidase activity"/>
    <property type="evidence" value="ECO:0007669"/>
    <property type="project" value="UniProtKB-KW"/>
</dbReference>
<dbReference type="InterPro" id="IPR001375">
    <property type="entry name" value="Peptidase_S9_cat"/>
</dbReference>
<dbReference type="InterPro" id="IPR050278">
    <property type="entry name" value="Serine_Prot_S9B/DPPIV"/>
</dbReference>
<keyword evidence="3" id="KW-0325">Glycoprotein</keyword>
<dbReference type="AlphaFoldDB" id="A0AAV2RII5"/>
<keyword evidence="6" id="KW-1185">Reference proteome</keyword>
<dbReference type="PANTHER" id="PTHR11731:SF200">
    <property type="entry name" value="DIPEPTIDYL PEPTIDASE 10, ISOFORM B"/>
    <property type="match status" value="1"/>
</dbReference>
<dbReference type="GO" id="GO:0005886">
    <property type="term" value="C:plasma membrane"/>
    <property type="evidence" value="ECO:0007669"/>
    <property type="project" value="TreeGrafter"/>
</dbReference>
<evidence type="ECO:0000259" key="4">
    <source>
        <dbReference type="Pfam" id="PF00326"/>
    </source>
</evidence>
<dbReference type="EMBL" id="CAXKWB010022966">
    <property type="protein sequence ID" value="CAL4124754.1"/>
    <property type="molecule type" value="Genomic_DNA"/>
</dbReference>
<keyword evidence="1" id="KW-0378">Hydrolase</keyword>
<dbReference type="GO" id="GO:0008236">
    <property type="term" value="F:serine-type peptidase activity"/>
    <property type="evidence" value="ECO:0007669"/>
    <property type="project" value="UniProtKB-KW"/>
</dbReference>
<dbReference type="PANTHER" id="PTHR11731">
    <property type="entry name" value="PROTEASE FAMILY S9B,C DIPEPTIDYL-PEPTIDASE IV-RELATED"/>
    <property type="match status" value="1"/>
</dbReference>
<evidence type="ECO:0000256" key="1">
    <source>
        <dbReference type="ARBA" id="ARBA00022438"/>
    </source>
</evidence>
<sequence length="417" mass="47143">MRVSCLHVTSHPELDDREGMFLMLKARTLGNQPRGTKYAECHRLLVWGKLKNILNNLKGEKDWQCNILDELLSMRDGTVTTDLDLKYNEIKYMLNQVSTDFLLVLHCEGPSVPHTVLYSIPDGEVVFYIHSNPQLQILTSKMAWPIIKTFRVRLEDGAAAKVQLSIPPEYENNDGKTYPVLVSAPGPPGEQMINHKWHVNWNTYLATNKSWVVVEIDGRGSGGQELGLIFQPSWQLGKLEALDYLQVTRYLISELKFLDNSRVAVWGWGHAGFNAITTLAADHHATLSCAASVATPTDWTQYSSYYSEKYMGSSNVVPGGNFRGYEETSLLNRAGELRNRTLMLLHGTADIDVHYSHSLRLTKELTKYNALFRAQAYTDEGHDLKGVQHHLYSTMEIFLQSCFPPYTQDEIDLATGT</sequence>
<protein>
    <recommendedName>
        <fullName evidence="4">Peptidase S9 prolyl oligopeptidase catalytic domain-containing protein</fullName>
    </recommendedName>
</protein>